<dbReference type="EMBL" id="JBBGZW010000002">
    <property type="protein sequence ID" value="MEJ5047856.1"/>
    <property type="molecule type" value="Genomic_DNA"/>
</dbReference>
<proteinExistence type="predicted"/>
<sequence length="29" mass="3379">MQAQQAGDHYRIIESSSNNEVHMTSRLFK</sequence>
<keyword evidence="3" id="KW-1185">Reference proteome</keyword>
<evidence type="ECO:0000313" key="3">
    <source>
        <dbReference type="Proteomes" id="UP001362100"/>
    </source>
</evidence>
<accession>A0ABU8PYN5</accession>
<evidence type="ECO:0000313" key="2">
    <source>
        <dbReference type="EMBL" id="MEJ5047856.1"/>
    </source>
</evidence>
<gene>
    <name evidence="2" type="ORF">WH298_21930</name>
</gene>
<dbReference type="RefSeq" id="WP_238344527.1">
    <property type="nucleotide sequence ID" value="NZ_JACAWY010000002.1"/>
</dbReference>
<dbReference type="Proteomes" id="UP001362100">
    <property type="component" value="Unassembled WGS sequence"/>
</dbReference>
<organism evidence="2 3">
    <name type="scientific">Pantoea nemavictus</name>
    <dbReference type="NCBI Taxonomy" id="2726955"/>
    <lineage>
        <taxon>Bacteria</taxon>
        <taxon>Pseudomonadati</taxon>
        <taxon>Pseudomonadota</taxon>
        <taxon>Gammaproteobacteria</taxon>
        <taxon>Enterobacterales</taxon>
        <taxon>Erwiniaceae</taxon>
        <taxon>Pantoea</taxon>
    </lineage>
</organism>
<feature type="region of interest" description="Disordered" evidence="1">
    <location>
        <begin position="1"/>
        <end position="29"/>
    </location>
</feature>
<evidence type="ECO:0000256" key="1">
    <source>
        <dbReference type="SAM" id="MobiDB-lite"/>
    </source>
</evidence>
<comment type="caution">
    <text evidence="2">The sequence shown here is derived from an EMBL/GenBank/DDBJ whole genome shotgun (WGS) entry which is preliminary data.</text>
</comment>
<evidence type="ECO:0008006" key="4">
    <source>
        <dbReference type="Google" id="ProtNLM"/>
    </source>
</evidence>
<name>A0ABU8PYN5_9GAMM</name>
<reference evidence="2 3" key="1">
    <citation type="submission" date="2023-12" db="EMBL/GenBank/DDBJ databases">
        <title>Gut-associated functions are favored during microbiome assembly across C. elegans life.</title>
        <authorList>
            <person name="Zimmermann J."/>
        </authorList>
    </citation>
    <scope>NUCLEOTIDE SEQUENCE [LARGE SCALE GENOMIC DNA]</scope>
    <source>
        <strain evidence="2 3">BIGb0393</strain>
    </source>
</reference>
<protein>
    <recommendedName>
        <fullName evidence="4">DUF1471 domain-containing protein</fullName>
    </recommendedName>
</protein>